<feature type="compositionally biased region" description="Low complexity" evidence="1">
    <location>
        <begin position="333"/>
        <end position="344"/>
    </location>
</feature>
<feature type="region of interest" description="Disordered" evidence="1">
    <location>
        <begin position="266"/>
        <end position="365"/>
    </location>
</feature>
<organism evidence="2">
    <name type="scientific">bioreactor metagenome</name>
    <dbReference type="NCBI Taxonomy" id="1076179"/>
    <lineage>
        <taxon>unclassified sequences</taxon>
        <taxon>metagenomes</taxon>
        <taxon>ecological metagenomes</taxon>
    </lineage>
</organism>
<reference evidence="2" key="1">
    <citation type="submission" date="2019-08" db="EMBL/GenBank/DDBJ databases">
        <authorList>
            <person name="Kucharzyk K."/>
            <person name="Murdoch R.W."/>
            <person name="Higgins S."/>
            <person name="Loffler F."/>
        </authorList>
    </citation>
    <scope>NUCLEOTIDE SEQUENCE</scope>
</reference>
<sequence>MRPPGPCDRSSVLLVELGQVGGVAGLHRPEHHLGLRVVPPHRVTRGRAVAGVGRRDAERVTAAGPDNGGAVQQRRRVQRAGVGAAADRPTDGVVEADPAHRVDHRHRGHGLLDGGADHRPLPFDPADVAARVGLAHPYVAQRLGAGEGLAPGRQVDVGVLVLHRRVEAHRDPAEGVDDLDEALEPETDVAVDPYAGVLLDGLGEQLRPPEGVGRVDLVLAVPGDGHVRVAGDRDQGGGPDHRDVQQHDRVRAAAVLSPTAVRVLLGGAQPDPGVGAGEQQRDARLAGRPLADRGGLDPRRAEPRPRREGEQVDEQHGEDRERLASHPSPSWQARAGAATAARTAWSGVSRQAVGAGRCPGTRVGPHRRPWRRCRGPGRCVPRVRRCAAGRVPTRRVRRGGGPVRGFGVWGLGVRGPRTASWTVVPRAAGVAARAGIGVGSSARDEHGGRRPVRVRAAGRFGSGWLGAGPFGSPVVGGCAGGRRILSEGSRGIRRVVPAVEPVQVVASSHGGQNTRRR</sequence>
<protein>
    <submittedName>
        <fullName evidence="2">Uncharacterized protein</fullName>
    </submittedName>
</protein>
<comment type="caution">
    <text evidence="2">The sequence shown here is derived from an EMBL/GenBank/DDBJ whole genome shotgun (WGS) entry which is preliminary data.</text>
</comment>
<evidence type="ECO:0000313" key="2">
    <source>
        <dbReference type="EMBL" id="MPM34852.1"/>
    </source>
</evidence>
<dbReference type="AlphaFoldDB" id="A0A644Z273"/>
<proteinExistence type="predicted"/>
<name>A0A644Z273_9ZZZZ</name>
<dbReference type="EMBL" id="VSSQ01007102">
    <property type="protein sequence ID" value="MPM34852.1"/>
    <property type="molecule type" value="Genomic_DNA"/>
</dbReference>
<gene>
    <name evidence="2" type="ORF">SDC9_81442</name>
</gene>
<feature type="compositionally biased region" description="Basic and acidic residues" evidence="1">
    <location>
        <begin position="279"/>
        <end position="324"/>
    </location>
</feature>
<evidence type="ECO:0000256" key="1">
    <source>
        <dbReference type="SAM" id="MobiDB-lite"/>
    </source>
</evidence>
<accession>A0A644Z273</accession>